<feature type="signal peptide" evidence="1">
    <location>
        <begin position="1"/>
        <end position="22"/>
    </location>
</feature>
<dbReference type="EMBL" id="VNKQ01000013">
    <property type="protein sequence ID" value="KAG0647258.1"/>
    <property type="molecule type" value="Genomic_DNA"/>
</dbReference>
<evidence type="ECO:0000313" key="3">
    <source>
        <dbReference type="Proteomes" id="UP000785200"/>
    </source>
</evidence>
<dbReference type="GO" id="GO:0016791">
    <property type="term" value="F:phosphatase activity"/>
    <property type="evidence" value="ECO:0007669"/>
    <property type="project" value="TreeGrafter"/>
</dbReference>
<feature type="chain" id="PRO_5040456904" evidence="1">
    <location>
        <begin position="23"/>
        <end position="378"/>
    </location>
</feature>
<evidence type="ECO:0000256" key="1">
    <source>
        <dbReference type="SAM" id="SignalP"/>
    </source>
</evidence>
<dbReference type="InterPro" id="IPR029033">
    <property type="entry name" value="His_PPase_superfam"/>
</dbReference>
<reference evidence="2" key="1">
    <citation type="submission" date="2019-07" db="EMBL/GenBank/DDBJ databases">
        <title>Hyphodiscus hymeniophilus genome sequencing and assembly.</title>
        <authorList>
            <person name="Kramer G."/>
            <person name="Nodwell J."/>
        </authorList>
    </citation>
    <scope>NUCLEOTIDE SEQUENCE</scope>
    <source>
        <strain evidence="2">ATCC 34498</strain>
    </source>
</reference>
<dbReference type="InterPro" id="IPR050275">
    <property type="entry name" value="PGM_Phosphatase"/>
</dbReference>
<name>A0A9P6VG28_9HELO</name>
<dbReference type="Gene3D" id="3.40.50.1240">
    <property type="entry name" value="Phosphoglycerate mutase-like"/>
    <property type="match status" value="1"/>
</dbReference>
<organism evidence="2 3">
    <name type="scientific">Hyphodiscus hymeniophilus</name>
    <dbReference type="NCBI Taxonomy" id="353542"/>
    <lineage>
        <taxon>Eukaryota</taxon>
        <taxon>Fungi</taxon>
        <taxon>Dikarya</taxon>
        <taxon>Ascomycota</taxon>
        <taxon>Pezizomycotina</taxon>
        <taxon>Leotiomycetes</taxon>
        <taxon>Helotiales</taxon>
        <taxon>Hyphodiscaceae</taxon>
        <taxon>Hyphodiscus</taxon>
    </lineage>
</organism>
<dbReference type="OrthoDB" id="496981at2759"/>
<sequence length="378" mass="41428">MRSNSLALFVAASVYHLSGVGAAQLKQKPLAEYISYSSVPGYFVQDNNSTNASTFDFVRPHSVKTFLHYQSRVATNFGLINQTYPTDGQFDPKGEKSQWERFANQVFRLNLESPSNIIYKLLFIGRHGEGFHNAAESYFGTPAWNLDGNSTAYWADAHLTANGIDQAQTVNDLWRTLIDSQNITTPQSYYVSPLTRCLQTANVSFNGLPLPAEHPFVPEVKELLREGIDIHTCDSRSNLTYIKANFPGYTIEPGFTEYDLLFRQSTSETTTAQNLRSKTLLDDIFSTDGETYLSFTTHSGEAGSLLSVLGHRSFSLSTGAVIPVLVKAETLSGSPPTTTVLPYTSQVVCNQPPVTSLATGGCVCSSGSTIPTGEAKRR</sequence>
<keyword evidence="1" id="KW-0732">Signal</keyword>
<dbReference type="Proteomes" id="UP000785200">
    <property type="component" value="Unassembled WGS sequence"/>
</dbReference>
<dbReference type="SUPFAM" id="SSF53254">
    <property type="entry name" value="Phosphoglycerate mutase-like"/>
    <property type="match status" value="1"/>
</dbReference>
<dbReference type="Pfam" id="PF00300">
    <property type="entry name" value="His_Phos_1"/>
    <property type="match status" value="1"/>
</dbReference>
<dbReference type="InterPro" id="IPR013078">
    <property type="entry name" value="His_Pase_superF_clade-1"/>
</dbReference>
<accession>A0A9P6VG28</accession>
<proteinExistence type="predicted"/>
<keyword evidence="3" id="KW-1185">Reference proteome</keyword>
<gene>
    <name evidence="2" type="ORF">D0Z07_7075</name>
</gene>
<evidence type="ECO:0000313" key="2">
    <source>
        <dbReference type="EMBL" id="KAG0647258.1"/>
    </source>
</evidence>
<comment type="caution">
    <text evidence="2">The sequence shown here is derived from an EMBL/GenBank/DDBJ whole genome shotgun (WGS) entry which is preliminary data.</text>
</comment>
<dbReference type="AlphaFoldDB" id="A0A9P6VG28"/>
<dbReference type="PANTHER" id="PTHR48100:SF1">
    <property type="entry name" value="HISTIDINE PHOSPHATASE FAMILY PROTEIN-RELATED"/>
    <property type="match status" value="1"/>
</dbReference>
<dbReference type="PANTHER" id="PTHR48100">
    <property type="entry name" value="BROAD-SPECIFICITY PHOSPHATASE YOR283W-RELATED"/>
    <property type="match status" value="1"/>
</dbReference>
<dbReference type="CDD" id="cd07067">
    <property type="entry name" value="HP_PGM_like"/>
    <property type="match status" value="1"/>
</dbReference>
<protein>
    <submittedName>
        <fullName evidence="2">Phosphoglycerate mutase</fullName>
    </submittedName>
</protein>
<dbReference type="GO" id="GO:0005737">
    <property type="term" value="C:cytoplasm"/>
    <property type="evidence" value="ECO:0007669"/>
    <property type="project" value="TreeGrafter"/>
</dbReference>